<feature type="domain" description="F-box" evidence="1">
    <location>
        <begin position="1"/>
        <end position="48"/>
    </location>
</feature>
<dbReference type="InterPro" id="IPR036047">
    <property type="entry name" value="F-box-like_dom_sf"/>
</dbReference>
<dbReference type="SMART" id="SM00256">
    <property type="entry name" value="FBOX"/>
    <property type="match status" value="1"/>
</dbReference>
<gene>
    <name evidence="2" type="ORF">HK100_001136</name>
</gene>
<proteinExistence type="predicted"/>
<dbReference type="Pfam" id="PF12937">
    <property type="entry name" value="F-box-like"/>
    <property type="match status" value="1"/>
</dbReference>
<protein>
    <recommendedName>
        <fullName evidence="1">F-box domain-containing protein</fullName>
    </recommendedName>
</protein>
<dbReference type="PANTHER" id="PTHR48218">
    <property type="entry name" value="F-BOX DOMAIN CONTAINING PROTEIN"/>
    <property type="match status" value="1"/>
</dbReference>
<dbReference type="InterPro" id="IPR001810">
    <property type="entry name" value="F-box_dom"/>
</dbReference>
<sequence>MDILENLPRELSIKILGYLRGPKTLSRCTLLSRTWNSLANDEVIWRNMCGLRWSRMKHIKHDLHPRVDYTSLAGSLTVKEIKGVLAVRKVDITGLFDKSDLISKLVSTLPKHSPPQQGIIWRSKWKASFIVAELDAKRVILTKEELCGVNWLIRFKQWPPEQESMYAKFNPDYTYESAMIAPGHSMKWRFYANDVQVESYPELVVSRNKDWSFSMQNGHAILYST</sequence>
<evidence type="ECO:0000313" key="3">
    <source>
        <dbReference type="Proteomes" id="UP001211907"/>
    </source>
</evidence>
<dbReference type="SUPFAM" id="SSF81383">
    <property type="entry name" value="F-box domain"/>
    <property type="match status" value="1"/>
</dbReference>
<name>A0AAD5XC20_9FUNG</name>
<dbReference type="Proteomes" id="UP001211907">
    <property type="component" value="Unassembled WGS sequence"/>
</dbReference>
<dbReference type="PANTHER" id="PTHR48218:SF3">
    <property type="entry name" value="OS07G0170800 PROTEIN"/>
    <property type="match status" value="1"/>
</dbReference>
<accession>A0AAD5XC20</accession>
<reference evidence="2" key="1">
    <citation type="submission" date="2020-05" db="EMBL/GenBank/DDBJ databases">
        <title>Phylogenomic resolution of chytrid fungi.</title>
        <authorList>
            <person name="Stajich J.E."/>
            <person name="Amses K."/>
            <person name="Simmons R."/>
            <person name="Seto K."/>
            <person name="Myers J."/>
            <person name="Bonds A."/>
            <person name="Quandt C.A."/>
            <person name="Barry K."/>
            <person name="Liu P."/>
            <person name="Grigoriev I."/>
            <person name="Longcore J.E."/>
            <person name="James T.Y."/>
        </authorList>
    </citation>
    <scope>NUCLEOTIDE SEQUENCE</scope>
    <source>
        <strain evidence="2">JEL0513</strain>
    </source>
</reference>
<comment type="caution">
    <text evidence="2">The sequence shown here is derived from an EMBL/GenBank/DDBJ whole genome shotgun (WGS) entry which is preliminary data.</text>
</comment>
<evidence type="ECO:0000259" key="1">
    <source>
        <dbReference type="PROSITE" id="PS50181"/>
    </source>
</evidence>
<organism evidence="2 3">
    <name type="scientific">Physocladia obscura</name>
    <dbReference type="NCBI Taxonomy" id="109957"/>
    <lineage>
        <taxon>Eukaryota</taxon>
        <taxon>Fungi</taxon>
        <taxon>Fungi incertae sedis</taxon>
        <taxon>Chytridiomycota</taxon>
        <taxon>Chytridiomycota incertae sedis</taxon>
        <taxon>Chytridiomycetes</taxon>
        <taxon>Chytridiales</taxon>
        <taxon>Chytriomycetaceae</taxon>
        <taxon>Physocladia</taxon>
    </lineage>
</organism>
<dbReference type="Gene3D" id="1.20.1280.50">
    <property type="match status" value="1"/>
</dbReference>
<dbReference type="PROSITE" id="PS50181">
    <property type="entry name" value="FBOX"/>
    <property type="match status" value="1"/>
</dbReference>
<evidence type="ECO:0000313" key="2">
    <source>
        <dbReference type="EMBL" id="KAJ3116178.1"/>
    </source>
</evidence>
<dbReference type="AlphaFoldDB" id="A0AAD5XC20"/>
<keyword evidence="3" id="KW-1185">Reference proteome</keyword>
<dbReference type="EMBL" id="JADGJH010001245">
    <property type="protein sequence ID" value="KAJ3116178.1"/>
    <property type="molecule type" value="Genomic_DNA"/>
</dbReference>